<protein>
    <recommendedName>
        <fullName evidence="2">VQ domain-containing protein</fullName>
    </recommendedName>
</protein>
<dbReference type="PANTHER" id="PTHR33179">
    <property type="entry name" value="VQ MOTIF-CONTAINING PROTEIN"/>
    <property type="match status" value="1"/>
</dbReference>
<evidence type="ECO:0000313" key="4">
    <source>
        <dbReference type="Proteomes" id="UP001552299"/>
    </source>
</evidence>
<evidence type="ECO:0000256" key="1">
    <source>
        <dbReference type="SAM" id="MobiDB-lite"/>
    </source>
</evidence>
<feature type="region of interest" description="Disordered" evidence="1">
    <location>
        <begin position="288"/>
        <end position="308"/>
    </location>
</feature>
<accession>A0ABD0UY24</accession>
<feature type="compositionally biased region" description="Low complexity" evidence="1">
    <location>
        <begin position="87"/>
        <end position="106"/>
    </location>
</feature>
<dbReference type="AlphaFoldDB" id="A0ABD0UY24"/>
<feature type="region of interest" description="Disordered" evidence="1">
    <location>
        <begin position="261"/>
        <end position="280"/>
    </location>
</feature>
<dbReference type="Pfam" id="PF05678">
    <property type="entry name" value="VQ"/>
    <property type="match status" value="1"/>
</dbReference>
<name>A0ABD0UY24_DENTH</name>
<dbReference type="Proteomes" id="UP001552299">
    <property type="component" value="Unassembled WGS sequence"/>
</dbReference>
<organism evidence="3 4">
    <name type="scientific">Dendrobium thyrsiflorum</name>
    <name type="common">Pinecone-like raceme dendrobium</name>
    <name type="synonym">Orchid</name>
    <dbReference type="NCBI Taxonomy" id="117978"/>
    <lineage>
        <taxon>Eukaryota</taxon>
        <taxon>Viridiplantae</taxon>
        <taxon>Streptophyta</taxon>
        <taxon>Embryophyta</taxon>
        <taxon>Tracheophyta</taxon>
        <taxon>Spermatophyta</taxon>
        <taxon>Magnoliopsida</taxon>
        <taxon>Liliopsida</taxon>
        <taxon>Asparagales</taxon>
        <taxon>Orchidaceae</taxon>
        <taxon>Epidendroideae</taxon>
        <taxon>Malaxideae</taxon>
        <taxon>Dendrobiinae</taxon>
        <taxon>Dendrobium</taxon>
    </lineage>
</organism>
<dbReference type="PANTHER" id="PTHR33179:SF58">
    <property type="entry name" value="OS08G0409500 PROTEIN"/>
    <property type="match status" value="1"/>
</dbReference>
<keyword evidence="4" id="KW-1185">Reference proteome</keyword>
<dbReference type="EMBL" id="JANQDX010000010">
    <property type="protein sequence ID" value="KAL0917514.1"/>
    <property type="molecule type" value="Genomic_DNA"/>
</dbReference>
<dbReference type="InterPro" id="IPR008889">
    <property type="entry name" value="VQ"/>
</dbReference>
<proteinExistence type="predicted"/>
<evidence type="ECO:0000313" key="3">
    <source>
        <dbReference type="EMBL" id="KAL0917514.1"/>
    </source>
</evidence>
<reference evidence="3 4" key="1">
    <citation type="journal article" date="2024" name="Plant Biotechnol. J.">
        <title>Dendrobium thyrsiflorum genome and its molecular insights into genes involved in important horticultural traits.</title>
        <authorList>
            <person name="Chen B."/>
            <person name="Wang J.Y."/>
            <person name="Zheng P.J."/>
            <person name="Li K.L."/>
            <person name="Liang Y.M."/>
            <person name="Chen X.F."/>
            <person name="Zhang C."/>
            <person name="Zhao X."/>
            <person name="He X."/>
            <person name="Zhang G.Q."/>
            <person name="Liu Z.J."/>
            <person name="Xu Q."/>
        </authorList>
    </citation>
    <scope>NUCLEOTIDE SEQUENCE [LARGE SCALE GENOMIC DNA]</scope>
    <source>
        <strain evidence="3">GZMU011</strain>
    </source>
</reference>
<sequence>MSMDSATSESFQSSNGGGGGDFDDFDSRPPPDPISSFLNLPPPQPPPISQTNRNIFDPFPSYQTNSFLSDLDATTWPPPPQPPPQLPSSTPTSTATAASSSVAAPRTSKKRARASRRAPTTVLTTDTSNFRAMVQEFTGIPAPPFATSSVFSRPRLDLFHHSASSSTPAFLLRPFAQKRQATGASGSLTGISSNTLPSTSGVQNQNFLLNNTQNPSFNLQSLLQEQQRTTGLFHWPAGAGYAGGELGSVIAGASVESDSKRIGNCKTDQTGSSHSEKQAVAEGFPAAPAAAAAARGEGGMDAWQLSSD</sequence>
<feature type="region of interest" description="Disordered" evidence="1">
    <location>
        <begin position="1"/>
        <end position="126"/>
    </location>
</feature>
<feature type="domain" description="VQ" evidence="2">
    <location>
        <begin position="117"/>
        <end position="144"/>
    </location>
</feature>
<dbReference type="InterPro" id="IPR039609">
    <property type="entry name" value="VQ_15/22"/>
</dbReference>
<gene>
    <name evidence="3" type="ORF">M5K25_012580</name>
</gene>
<feature type="compositionally biased region" description="Pro residues" evidence="1">
    <location>
        <begin position="76"/>
        <end position="86"/>
    </location>
</feature>
<evidence type="ECO:0000259" key="2">
    <source>
        <dbReference type="Pfam" id="PF05678"/>
    </source>
</evidence>
<comment type="caution">
    <text evidence="3">The sequence shown here is derived from an EMBL/GenBank/DDBJ whole genome shotgun (WGS) entry which is preliminary data.</text>
</comment>
<feature type="compositionally biased region" description="Basic residues" evidence="1">
    <location>
        <begin position="107"/>
        <end position="116"/>
    </location>
</feature>